<keyword evidence="2" id="KW-0732">Signal</keyword>
<dbReference type="AlphaFoldDB" id="A0A1Z5K7A7"/>
<feature type="region of interest" description="Disordered" evidence="1">
    <location>
        <begin position="136"/>
        <end position="155"/>
    </location>
</feature>
<proteinExistence type="predicted"/>
<feature type="region of interest" description="Disordered" evidence="1">
    <location>
        <begin position="160"/>
        <end position="291"/>
    </location>
</feature>
<feature type="compositionally biased region" description="Low complexity" evidence="1">
    <location>
        <begin position="436"/>
        <end position="450"/>
    </location>
</feature>
<dbReference type="Proteomes" id="UP000198406">
    <property type="component" value="Unassembled WGS sequence"/>
</dbReference>
<evidence type="ECO:0000256" key="2">
    <source>
        <dbReference type="SAM" id="SignalP"/>
    </source>
</evidence>
<dbReference type="EMBL" id="BDSP01000177">
    <property type="protein sequence ID" value="GAX22042.1"/>
    <property type="molecule type" value="Genomic_DNA"/>
</dbReference>
<gene>
    <name evidence="3" type="ORF">FisN_6Hh289</name>
</gene>
<feature type="compositionally biased region" description="Low complexity" evidence="1">
    <location>
        <begin position="203"/>
        <end position="290"/>
    </location>
</feature>
<dbReference type="SUPFAM" id="SSF69322">
    <property type="entry name" value="Tricorn protease domain 2"/>
    <property type="match status" value="1"/>
</dbReference>
<feature type="compositionally biased region" description="Polar residues" evidence="1">
    <location>
        <begin position="453"/>
        <end position="467"/>
    </location>
</feature>
<comment type="caution">
    <text evidence="3">The sequence shown here is derived from an EMBL/GenBank/DDBJ whole genome shotgun (WGS) entry which is preliminary data.</text>
</comment>
<reference evidence="3 4" key="1">
    <citation type="journal article" date="2015" name="Plant Cell">
        <title>Oil accumulation by the oleaginous diatom Fistulifera solaris as revealed by the genome and transcriptome.</title>
        <authorList>
            <person name="Tanaka T."/>
            <person name="Maeda Y."/>
            <person name="Veluchamy A."/>
            <person name="Tanaka M."/>
            <person name="Abida H."/>
            <person name="Marechal E."/>
            <person name="Bowler C."/>
            <person name="Muto M."/>
            <person name="Sunaga Y."/>
            <person name="Tanaka M."/>
            <person name="Yoshino T."/>
            <person name="Taniguchi T."/>
            <person name="Fukuda Y."/>
            <person name="Nemoto M."/>
            <person name="Matsumoto M."/>
            <person name="Wong P.S."/>
            <person name="Aburatani S."/>
            <person name="Fujibuchi W."/>
        </authorList>
    </citation>
    <scope>NUCLEOTIDE SEQUENCE [LARGE SCALE GENOMIC DNA]</scope>
    <source>
        <strain evidence="3 4">JPCC DA0580</strain>
    </source>
</reference>
<name>A0A1Z5K7A7_FISSO</name>
<feature type="region of interest" description="Disordered" evidence="1">
    <location>
        <begin position="312"/>
        <end position="348"/>
    </location>
</feature>
<feature type="compositionally biased region" description="Low complexity" evidence="1">
    <location>
        <begin position="136"/>
        <end position="151"/>
    </location>
</feature>
<evidence type="ECO:0000256" key="1">
    <source>
        <dbReference type="SAM" id="MobiDB-lite"/>
    </source>
</evidence>
<accession>A0A1Z5K7A7</accession>
<sequence>MKARNFVSALSCILLVSVVSADRLRRQRSRSLLQVGGDPHAEVPHEDLFYAEYGRMLRYEYSLSMSMTIAPVAFPTPEPSRVLPSDIPSLLPRSAEPSGNVIVSDFPSLAPSSVPTEVAATPSPTKSVVVHTLFPSSSPTEAASPSPTAVSHTLFPSSTPTGLALSDAPSALPTEGSAAPTEIPDSDVLAPSSSPSADPTGISASDAPSASLSLAPTEIPDSDALAPSSFPSSSPTVIVVSDAPSASVSSAPTAIPDSDVLAPSSSPSSFPSEIPDSDALAPSSFPSSSPTVILASDVPSASLSLAPTEIPASDALAPSSSPSSRPTEIPASDALAPSSSPSSAPSAGLLLRRQRLRSLLTLQEGDKAEAFFEEGTNAFDSEYGRLLSDKYFSSMSMTNAPVAPTPEPTKVLPSDVPSMLPRSVEPSGAVITSDFPSLSPSESPSAAVVSHTAAPTSLPTHSVASPSPTVPAVSHTLVPSSNPTEIPASDALAPSSSPSAIQASDALAPSSSPSSFPVQVPASDALAPSSSPSSVSSAGSFLRRQRSRTLLTVTDADKVEAPLEEISVFNFEYGRMLSDANYMSMSMATPGPTDALPSDFPSLTPKSLQPSNGHVFSDFPSLSPSETPTIAAVSHTPDPTAIPGSDVLAPSWSPSSIPTLHSGTSGQRWLQVGQPIVPLWEGLLGTDMAMSADGSVIAIGTPGNAPGHIGVYRYNETESVWDVVGGEIFDTIGEGSVRFGSSVAISADGMTVAGGSGYSRSVPDNNGLSDPLAGRAQVNMYENGRWVQKGQSIVGTQCRSLGWSTALSGDGNRWVVGTPDVAGSGDARCNDIDYGSKQGIVQVFDFVNGGEWAQVGSVITGAQPGSQLGQAVAISRNGLRIAAFSQGIADTDPYYQVFEQDAFGAWVQMGGNIVVESAVATSSTNTLALSASGNRIVVTNKRRDSGIGYFKVLEWTPETNSWTQMGEDVEDLDGCCFFFAYDTSVAMSDYGTKVVYGNTGYRDANLLGEDTSLFRGNVRIFEYLDGAWQQVGGSILGDDLIGESWFGYATAMSADGRRIAASAPLAFPNYVAAYELPY</sequence>
<feature type="region of interest" description="Disordered" evidence="1">
    <location>
        <begin position="431"/>
        <end position="542"/>
    </location>
</feature>
<organism evidence="3 4">
    <name type="scientific">Fistulifera solaris</name>
    <name type="common">Oleaginous diatom</name>
    <dbReference type="NCBI Taxonomy" id="1519565"/>
    <lineage>
        <taxon>Eukaryota</taxon>
        <taxon>Sar</taxon>
        <taxon>Stramenopiles</taxon>
        <taxon>Ochrophyta</taxon>
        <taxon>Bacillariophyta</taxon>
        <taxon>Bacillariophyceae</taxon>
        <taxon>Bacillariophycidae</taxon>
        <taxon>Naviculales</taxon>
        <taxon>Naviculaceae</taxon>
        <taxon>Fistulifera</taxon>
    </lineage>
</organism>
<dbReference type="OrthoDB" id="49473at2759"/>
<feature type="signal peptide" evidence="2">
    <location>
        <begin position="1"/>
        <end position="21"/>
    </location>
</feature>
<feature type="compositionally biased region" description="Low complexity" evidence="1">
    <location>
        <begin position="486"/>
        <end position="540"/>
    </location>
</feature>
<evidence type="ECO:0000313" key="3">
    <source>
        <dbReference type="EMBL" id="GAX22042.1"/>
    </source>
</evidence>
<dbReference type="InParanoid" id="A0A1Z5K7A7"/>
<feature type="chain" id="PRO_5012328734" evidence="2">
    <location>
        <begin position="22"/>
        <end position="1078"/>
    </location>
</feature>
<evidence type="ECO:0000313" key="4">
    <source>
        <dbReference type="Proteomes" id="UP000198406"/>
    </source>
</evidence>
<keyword evidence="4" id="KW-1185">Reference proteome</keyword>
<protein>
    <submittedName>
        <fullName evidence="3">Uncharacterized protein</fullName>
    </submittedName>
</protein>